<dbReference type="SUPFAM" id="SSF49899">
    <property type="entry name" value="Concanavalin A-like lectins/glucanases"/>
    <property type="match status" value="1"/>
</dbReference>
<dbReference type="SUPFAM" id="SSF53850">
    <property type="entry name" value="Periplasmic binding protein-like II"/>
    <property type="match status" value="1"/>
</dbReference>
<dbReference type="PANTHER" id="PTHR43649:SF33">
    <property type="entry name" value="POLYGALACTURONAN_RHAMNOGALACTURONAN-BINDING PROTEIN YTCQ"/>
    <property type="match status" value="1"/>
</dbReference>
<evidence type="ECO:0000256" key="9">
    <source>
        <dbReference type="SAM" id="MobiDB-lite"/>
    </source>
</evidence>
<dbReference type="EMBL" id="AP035768">
    <property type="protein sequence ID" value="BFO20459.1"/>
    <property type="molecule type" value="Genomic_DNA"/>
</dbReference>
<evidence type="ECO:0000256" key="5">
    <source>
        <dbReference type="ARBA" id="ARBA00023136"/>
    </source>
</evidence>
<dbReference type="InterPro" id="IPR013320">
    <property type="entry name" value="ConA-like_dom_sf"/>
</dbReference>
<feature type="compositionally biased region" description="Basic residues" evidence="9">
    <location>
        <begin position="283"/>
        <end position="300"/>
    </location>
</feature>
<evidence type="ECO:0000256" key="4">
    <source>
        <dbReference type="ARBA" id="ARBA00022801"/>
    </source>
</evidence>
<evidence type="ECO:0000256" key="7">
    <source>
        <dbReference type="ARBA" id="ARBA00023288"/>
    </source>
</evidence>
<dbReference type="GO" id="GO:0004553">
    <property type="term" value="F:hydrolase activity, hydrolyzing O-glycosyl compounds"/>
    <property type="evidence" value="ECO:0007669"/>
    <property type="project" value="InterPro"/>
</dbReference>
<dbReference type="GO" id="GO:0005975">
    <property type="term" value="P:carbohydrate metabolic process"/>
    <property type="evidence" value="ECO:0007669"/>
    <property type="project" value="InterPro"/>
</dbReference>
<dbReference type="CDD" id="cd13585">
    <property type="entry name" value="PBP2_TMBP_like"/>
    <property type="match status" value="1"/>
</dbReference>
<feature type="region of interest" description="Disordered" evidence="9">
    <location>
        <begin position="215"/>
        <end position="349"/>
    </location>
</feature>
<keyword evidence="3" id="KW-0732">Signal</keyword>
<dbReference type="Gene3D" id="2.60.120.200">
    <property type="match status" value="1"/>
</dbReference>
<keyword evidence="8" id="KW-0326">Glycosidase</keyword>
<sequence length="792" mass="84367">METGWQGALRSRAFFGPYEEKVVLEQKDTDVNGPHQGGWVRTPSGEDWFLHFQQRGAYGRVVHLQPMSWSPDGWPVLGDDGALVAVHRRPDLPPQPPAAPATDDDFPGGRHGRQWTWTANPKEGWATQHSADGLRLTCVRSADAHDLRRLPHVLTQRLPGTPCTVEVDVRLDSGEPGARAGLAVLGDAYRWIGLQRGADGAVHLVHRFAETVATGAPATPSGQWGRNATPITRGPPPTAGPGCGSRSAPGRAAASPPTPGTASAPPARSSRPPLALGRGPARPGRRGTGRPGTRRSRHVHPVPDQYPGAGLSGAGPAGPPRLPRPPQLHSPLDPEEESRPMKISNLRNSTRRRASAAVALGAVLALTATACGDDGSGAGGDDGAEGSGKGKIVFWDNNGGVRTDIWKEIIADFEKANPDIDVQYVGIASTEYQSKVDTAIQGGGLPDVGGISASMLAGFAAQDALETLDFRLAKSPLNGKLNKDMIESLRAAGGGDDKLYSIPTSANNGVLYYRTDLFEKAGLEEPATWDLFYKAAEKLTNKGKNEFGYTIRGGAGSIAQALDAMYGQSGITSFWDSSGKKTTVNDPKNVEALKKYAALFKKVTPAADLNNDFTKMVAQWDSGTIGMLNHNLGSYQDHVKALTTDKFRGIPQPVGPGGKRVQVSNPVDGVGMFQSSKNKEAAWKFIEFATSAQSSSKFNESAGQVPAHTDAAKDDWIGKAEPTKLAAEALNDGSTTIVQLPYYLPDWNTVSKADNEPNFQKVLLGDMSAEDFLNGMAEQLNDAQAEWQEQKG</sequence>
<keyword evidence="6" id="KW-0564">Palmitate</keyword>
<evidence type="ECO:0000313" key="11">
    <source>
        <dbReference type="EMBL" id="BFO20459.1"/>
    </source>
</evidence>
<dbReference type="InterPro" id="IPR006710">
    <property type="entry name" value="Glyco_hydro_43"/>
</dbReference>
<feature type="compositionally biased region" description="Polar residues" evidence="9">
    <location>
        <begin position="220"/>
        <end position="230"/>
    </location>
</feature>
<reference evidence="11" key="2">
    <citation type="submission" date="2024-07" db="EMBL/GenBank/DDBJ databases">
        <title>Streptomyces haneummycinica sp. nov., a new antibiotic-producing actinobacterium isolated from marine sediment.</title>
        <authorList>
            <person name="Uemura M."/>
            <person name="Hamada M."/>
            <person name="Hirano S."/>
            <person name="Kobayashi K."/>
            <person name="Ohshiro T."/>
            <person name="Kobayashi T."/>
            <person name="Terahara T."/>
        </authorList>
    </citation>
    <scope>NUCLEOTIDE SEQUENCE</scope>
    <source>
        <strain evidence="11">KM77-8</strain>
    </source>
</reference>
<dbReference type="Pfam" id="PF01547">
    <property type="entry name" value="SBP_bac_1"/>
    <property type="match status" value="1"/>
</dbReference>
<protein>
    <recommendedName>
        <fullName evidence="10">Beta-xylosidase C-terminal Concanavalin A-like domain-containing protein</fullName>
    </recommendedName>
</protein>
<dbReference type="Pfam" id="PF17851">
    <property type="entry name" value="GH43_C2"/>
    <property type="match status" value="1"/>
</dbReference>
<gene>
    <name evidence="11" type="ORF">SHKM778_68470</name>
</gene>
<evidence type="ECO:0000259" key="10">
    <source>
        <dbReference type="Pfam" id="PF17851"/>
    </source>
</evidence>
<proteinExistence type="inferred from homology"/>
<keyword evidence="4" id="KW-0378">Hydrolase</keyword>
<evidence type="ECO:0000256" key="6">
    <source>
        <dbReference type="ARBA" id="ARBA00023139"/>
    </source>
</evidence>
<evidence type="ECO:0000256" key="2">
    <source>
        <dbReference type="ARBA" id="ARBA00022475"/>
    </source>
</evidence>
<reference evidence="11" key="1">
    <citation type="submission" date="2024-06" db="EMBL/GenBank/DDBJ databases">
        <authorList>
            <consortium name="consrtm"/>
            <person name="Uemura M."/>
            <person name="Terahara T."/>
        </authorList>
    </citation>
    <scope>NUCLEOTIDE SEQUENCE</scope>
    <source>
        <strain evidence="11">KM77-8</strain>
    </source>
</reference>
<keyword evidence="2" id="KW-1003">Cell membrane</keyword>
<dbReference type="Gene3D" id="2.115.10.20">
    <property type="entry name" value="Glycosyl hydrolase domain, family 43"/>
    <property type="match status" value="1"/>
</dbReference>
<feature type="compositionally biased region" description="Low complexity" evidence="9">
    <location>
        <begin position="245"/>
        <end position="282"/>
    </location>
</feature>
<dbReference type="InterPro" id="IPR006059">
    <property type="entry name" value="SBP"/>
</dbReference>
<accession>A0AAT9HS49</accession>
<keyword evidence="7" id="KW-0449">Lipoprotein</keyword>
<dbReference type="Pfam" id="PF04616">
    <property type="entry name" value="Glyco_hydro_43"/>
    <property type="match status" value="1"/>
</dbReference>
<evidence type="ECO:0000256" key="3">
    <source>
        <dbReference type="ARBA" id="ARBA00022729"/>
    </source>
</evidence>
<keyword evidence="5" id="KW-0472">Membrane</keyword>
<feature type="compositionally biased region" description="Pro residues" evidence="9">
    <location>
        <begin position="317"/>
        <end position="328"/>
    </location>
</feature>
<evidence type="ECO:0000256" key="1">
    <source>
        <dbReference type="ARBA" id="ARBA00009865"/>
    </source>
</evidence>
<dbReference type="SUPFAM" id="SSF75005">
    <property type="entry name" value="Arabinanase/levansucrase/invertase"/>
    <property type="match status" value="1"/>
</dbReference>
<dbReference type="InterPro" id="IPR050490">
    <property type="entry name" value="Bact_solute-bd_prot1"/>
</dbReference>
<organism evidence="11">
    <name type="scientific">Streptomyces haneummycinicus</name>
    <dbReference type="NCBI Taxonomy" id="3074435"/>
    <lineage>
        <taxon>Bacteria</taxon>
        <taxon>Bacillati</taxon>
        <taxon>Actinomycetota</taxon>
        <taxon>Actinomycetes</taxon>
        <taxon>Kitasatosporales</taxon>
        <taxon>Streptomycetaceae</taxon>
        <taxon>Streptomyces</taxon>
    </lineage>
</organism>
<name>A0AAT9HS49_9ACTN</name>
<dbReference type="InterPro" id="IPR041542">
    <property type="entry name" value="GH43_C2"/>
</dbReference>
<dbReference type="AlphaFoldDB" id="A0AAT9HS49"/>
<dbReference type="InterPro" id="IPR023296">
    <property type="entry name" value="Glyco_hydro_beta-prop_sf"/>
</dbReference>
<comment type="similarity">
    <text evidence="1">Belongs to the glycosyl hydrolase 43 family.</text>
</comment>
<dbReference type="PANTHER" id="PTHR43649">
    <property type="entry name" value="ARABINOSE-BINDING PROTEIN-RELATED"/>
    <property type="match status" value="1"/>
</dbReference>
<dbReference type="Gene3D" id="3.40.190.10">
    <property type="entry name" value="Periplasmic binding protein-like II"/>
    <property type="match status" value="1"/>
</dbReference>
<feature type="domain" description="Beta-xylosidase C-terminal Concanavalin A-like" evidence="10">
    <location>
        <begin position="104"/>
        <end position="199"/>
    </location>
</feature>
<evidence type="ECO:0000256" key="8">
    <source>
        <dbReference type="ARBA" id="ARBA00023295"/>
    </source>
</evidence>